<evidence type="ECO:0000259" key="18">
    <source>
        <dbReference type="PROSITE" id="PS51217"/>
    </source>
</evidence>
<comment type="domain">
    <text evidence="15">The C-terminal domain has nuclease activity and interacts with RecD. It interacts with RecA, facilitating its loading onto ssDNA.</text>
</comment>
<dbReference type="PANTHER" id="PTHR11070:SF23">
    <property type="entry name" value="RECBCD ENZYME SUBUNIT RECB"/>
    <property type="match status" value="1"/>
</dbReference>
<comment type="catalytic activity">
    <reaction evidence="13 15">
        <text>Couples ATP hydrolysis with the unwinding of duplex DNA by translocating in the 3'-5' direction.</text>
        <dbReference type="EC" id="5.6.2.4"/>
    </reaction>
</comment>
<dbReference type="InterPro" id="IPR004586">
    <property type="entry name" value="RecB"/>
</dbReference>
<keyword evidence="2 15" id="KW-0479">Metal-binding</keyword>
<keyword evidence="9 15" id="KW-0460">Magnesium</keyword>
<dbReference type="Gene3D" id="3.40.50.300">
    <property type="entry name" value="P-loop containing nucleotide triphosphate hydrolases"/>
    <property type="match status" value="3"/>
</dbReference>
<evidence type="ECO:0000256" key="1">
    <source>
        <dbReference type="ARBA" id="ARBA00022722"/>
    </source>
</evidence>
<dbReference type="InterPro" id="IPR014016">
    <property type="entry name" value="UvrD-like_ATP-bd"/>
</dbReference>
<keyword evidence="1 15" id="KW-0540">Nuclease</keyword>
<dbReference type="InterPro" id="IPR011335">
    <property type="entry name" value="Restrct_endonuc-II-like"/>
</dbReference>
<feature type="binding site" evidence="16">
    <location>
        <begin position="49"/>
        <end position="56"/>
    </location>
    <ligand>
        <name>ATP</name>
        <dbReference type="ChEBI" id="CHEBI:30616"/>
    </ligand>
</feature>
<name>A0ABW4L3K2_9MICO</name>
<dbReference type="EC" id="3.1.11.5" evidence="15"/>
<sequence length="1144" mass="123356">MTLFEDWIADELGDGETSAGPPAGTDLGDGAAVFDVCGELPTGTTVLEASAGTGKTFTIAALATRYVAEGVADLSELMLVTFGRAATSELRDRVRERLVHTERALRSPLARSSDDAVIAHLADVDDAELGRRRRRLTRALSQFDAATITTTHGFCQQMLSALGIAADTDPDAVFVPDIADLVDEVVDDLYLQRYADVPEPPLTPAAAREVARAAVSDHQAVLEPAAAEPDSLPGHRYAMARDARAEVLRRKRERHLMDYDDLLVLLREALCHPVHGPAAAARVRARYRIVLVDEFQDTDPIQWEILHTAFHGHRTLVLIGDPKQAIYAFRGGDVVTYLGAREVATSTATLGRNWRSDEPVLTGLEAVLRGAALGDEAIVVRRVEAQHTGRRLDGGPPVRLRHVTREPFRLTGTKNPRIGPVRELIAQDVASDIVRQLGTTRLRDGEGWRALAPGDVAVLTRRNADATMVRDALVEAGVPAVVSGLSSVFGTSAADLWLTLLTALEQPGHPGRTAALALTPFVGWSATDLAGASDAERDELSDRVRTWSRILAERGVAALVEAVTAAGVAERLMATTAGERTLTDVRHIGQSLHLAAVQDRLGTSALTDWLRRRISEAGEDYAEERSRRLETDAAAVQVVTIHASKGLEFPVVYVPFGWDRFEARTPSILHYHADGEGGAWGPRTVHVGGHEDTGYDDARSRHLAEERGEDLRLLYVALTRAATQVVLYWAPSSNSAGGALTRLLLSDITPGELPPDRARSLSDERIHAALEARCAASGAAMQLETVAARPEPRRWHPPAQHRPALAVARFRRRLDHSWRRTSYSGLTAAAHAEGVVSEPETTGIEDEAEVAVPFEEIAGVTREPGQDLPSPMAELPAGAEFGSLVHEVLEYVDTTAAARSGDLSAELLARCREAGGVPGADPAQLAAALEPVLATPLGPLAGGLTLADIVPADRLAELEFELPLAGGDAATASGATLDDLADLLRRHLPADDPFAGYADDLGEIGDAELRGYLTGSIDAVLRVRGDDGEPRYLVVDYKTNRLGSFEEPLTAWHYRPDAMAEAMRQAHYPLQLLLYSAALHRYLRWRQRGYDPARHLGGALYLFVRGMCGPHTPAADGTPYGVMAWRPPAGLVVDLSALLSGRRP</sequence>
<keyword evidence="8 15" id="KW-0067">ATP-binding</keyword>
<evidence type="ECO:0000256" key="2">
    <source>
        <dbReference type="ARBA" id="ARBA00022723"/>
    </source>
</evidence>
<dbReference type="Proteomes" id="UP001597277">
    <property type="component" value="Unassembled WGS sequence"/>
</dbReference>
<keyword evidence="10 15" id="KW-0238">DNA-binding</keyword>
<dbReference type="Pfam" id="PF13361">
    <property type="entry name" value="UvrD_C"/>
    <property type="match status" value="1"/>
</dbReference>
<dbReference type="EC" id="5.6.2.4" evidence="15"/>
<evidence type="ECO:0000256" key="6">
    <source>
        <dbReference type="ARBA" id="ARBA00022806"/>
    </source>
</evidence>
<evidence type="ECO:0000256" key="5">
    <source>
        <dbReference type="ARBA" id="ARBA00022801"/>
    </source>
</evidence>
<evidence type="ECO:0000256" key="15">
    <source>
        <dbReference type="HAMAP-Rule" id="MF_01485"/>
    </source>
</evidence>
<accession>A0ABW4L3K2</accession>
<reference evidence="20" key="1">
    <citation type="journal article" date="2019" name="Int. J. Syst. Evol. Microbiol.">
        <title>The Global Catalogue of Microorganisms (GCM) 10K type strain sequencing project: providing services to taxonomists for standard genome sequencing and annotation.</title>
        <authorList>
            <consortium name="The Broad Institute Genomics Platform"/>
            <consortium name="The Broad Institute Genome Sequencing Center for Infectious Disease"/>
            <person name="Wu L."/>
            <person name="Ma J."/>
        </authorList>
    </citation>
    <scope>NUCLEOTIDE SEQUENCE [LARGE SCALE GENOMIC DNA]</scope>
    <source>
        <strain evidence="20">JCM 17130</strain>
    </source>
</reference>
<dbReference type="PROSITE" id="PS51217">
    <property type="entry name" value="UVRD_HELICASE_CTER"/>
    <property type="match status" value="1"/>
</dbReference>
<feature type="region of interest" description="Nuclease activity, interacts with RecD and RecA" evidence="15">
    <location>
        <begin position="817"/>
        <end position="1144"/>
    </location>
</feature>
<keyword evidence="6 15" id="KW-0347">Helicase</keyword>
<organism evidence="19 20">
    <name type="scientific">Georgenia deserti</name>
    <dbReference type="NCBI Taxonomy" id="2093781"/>
    <lineage>
        <taxon>Bacteria</taxon>
        <taxon>Bacillati</taxon>
        <taxon>Actinomycetota</taxon>
        <taxon>Actinomycetes</taxon>
        <taxon>Micrococcales</taxon>
        <taxon>Bogoriellaceae</taxon>
        <taxon>Georgenia</taxon>
    </lineage>
</organism>
<comment type="cofactor">
    <cofactor evidence="15">
        <name>Mg(2+)</name>
        <dbReference type="ChEBI" id="CHEBI:18420"/>
    </cofactor>
    <text evidence="15">Binds 1 Mg(2+) ion per subunit.</text>
</comment>
<feature type="domain" description="UvrD-like helicase ATP-binding" evidence="17">
    <location>
        <begin position="28"/>
        <end position="357"/>
    </location>
</feature>
<keyword evidence="7 15" id="KW-0269">Exonuclease</keyword>
<evidence type="ECO:0000256" key="12">
    <source>
        <dbReference type="ARBA" id="ARBA00023235"/>
    </source>
</evidence>
<evidence type="ECO:0000313" key="20">
    <source>
        <dbReference type="Proteomes" id="UP001597277"/>
    </source>
</evidence>
<feature type="domain" description="UvrD-like helicase C-terminal" evidence="18">
    <location>
        <begin position="366"/>
        <end position="646"/>
    </location>
</feature>
<dbReference type="InterPro" id="IPR038726">
    <property type="entry name" value="PDDEXK_AddAB-type"/>
</dbReference>
<keyword evidence="20" id="KW-1185">Reference proteome</keyword>
<evidence type="ECO:0000256" key="14">
    <source>
        <dbReference type="ARBA" id="ARBA00048988"/>
    </source>
</evidence>
<dbReference type="InterPro" id="IPR027417">
    <property type="entry name" value="P-loop_NTPase"/>
</dbReference>
<comment type="catalytic activity">
    <reaction evidence="14 15">
        <text>ATP + H2O = ADP + phosphate + H(+)</text>
        <dbReference type="Rhea" id="RHEA:13065"/>
        <dbReference type="ChEBI" id="CHEBI:15377"/>
        <dbReference type="ChEBI" id="CHEBI:15378"/>
        <dbReference type="ChEBI" id="CHEBI:30616"/>
        <dbReference type="ChEBI" id="CHEBI:43474"/>
        <dbReference type="ChEBI" id="CHEBI:456216"/>
        <dbReference type="EC" id="5.6.2.4"/>
    </reaction>
</comment>
<evidence type="ECO:0000256" key="13">
    <source>
        <dbReference type="ARBA" id="ARBA00034617"/>
    </source>
</evidence>
<dbReference type="Gene3D" id="3.90.320.10">
    <property type="match status" value="1"/>
</dbReference>
<dbReference type="Gene3D" id="1.10.3170.10">
    <property type="entry name" value="Recbcd, chain B, domain 2"/>
    <property type="match status" value="1"/>
</dbReference>
<keyword evidence="3 15" id="KW-0547">Nucleotide-binding</keyword>
<feature type="binding site" evidence="15">
    <location>
        <position position="886"/>
    </location>
    <ligand>
        <name>Mg(2+)</name>
        <dbReference type="ChEBI" id="CHEBI:18420"/>
    </ligand>
</feature>
<dbReference type="InterPro" id="IPR011604">
    <property type="entry name" value="PDDEXK-like_dom_sf"/>
</dbReference>
<keyword evidence="5 15" id="KW-0378">Hydrolase</keyword>
<comment type="miscellaneous">
    <text evidence="15">In the RecBCD complex, RecB has a slow 3'-5' helicase, an exonuclease activity and loads RecA onto ssDNA, RecD has a fast 5'-3' helicase activity, while RecC stimulates the ATPase and processivity of the RecB helicase and contributes to recognition of the Chi site.</text>
</comment>
<dbReference type="SUPFAM" id="SSF52540">
    <property type="entry name" value="P-loop containing nucleoside triphosphate hydrolases"/>
    <property type="match status" value="1"/>
</dbReference>
<comment type="similarity">
    <text evidence="15">Belongs to the helicase family. UvrD subfamily.</text>
</comment>
<proteinExistence type="inferred from homology"/>
<feature type="binding site" evidence="15">
    <location>
        <position position="1018"/>
    </location>
    <ligand>
        <name>Mg(2+)</name>
        <dbReference type="ChEBI" id="CHEBI:18420"/>
    </ligand>
</feature>
<keyword evidence="12 15" id="KW-0413">Isomerase</keyword>
<feature type="region of interest" description="DNA-binding and helicase activity, interacts with RecC" evidence="15">
    <location>
        <begin position="1"/>
        <end position="780"/>
    </location>
</feature>
<dbReference type="Gene3D" id="1.10.486.10">
    <property type="entry name" value="PCRA, domain 4"/>
    <property type="match status" value="1"/>
</dbReference>
<evidence type="ECO:0000256" key="4">
    <source>
        <dbReference type="ARBA" id="ARBA00022763"/>
    </source>
</evidence>
<comment type="function">
    <text evidence="15">A helicase/nuclease that prepares dsDNA breaks (DSB) for recombinational DNA repair. Binds to DSBs and unwinds DNA via a highly rapid and processive ATP-dependent bidirectional helicase activity. Unwinds dsDNA until it encounters a Chi (crossover hotspot instigator) sequence from the 3' direction. Cuts ssDNA a few nucleotides 3' to the Chi site. The properties and activities of the enzyme are changed at Chi. The Chi-altered holoenzyme produces a long 3'-ssDNA overhang and facilitates RecA-binding to the ssDNA for homologous DNA recombination and repair. Holoenzyme degrades any linearized DNA that is unable to undergo homologous recombination. In the holoenzyme this subunit contributes ATPase, 3'-5' helicase, exonuclease activity and loads RecA onto ssDNA.</text>
</comment>
<protein>
    <recommendedName>
        <fullName evidence="15">RecBCD enzyme subunit RecB</fullName>
        <ecNumber evidence="15">3.1.11.5</ecNumber>
        <ecNumber evidence="15">5.6.2.4</ecNumber>
    </recommendedName>
    <alternativeName>
        <fullName evidence="15">DNA 3'-5' helicase subunit RecB</fullName>
    </alternativeName>
    <alternativeName>
        <fullName evidence="15">Exonuclease V subunit RecB</fullName>
        <shortName evidence="15">ExoV subunit RecB</shortName>
    </alternativeName>
    <alternativeName>
        <fullName evidence="15">Helicase/nuclease RecBCD subunit RecB</fullName>
    </alternativeName>
</protein>
<keyword evidence="11 15" id="KW-0234">DNA repair</keyword>
<dbReference type="EMBL" id="JBHUEE010000003">
    <property type="protein sequence ID" value="MFD1717737.1"/>
    <property type="molecule type" value="Genomic_DNA"/>
</dbReference>
<dbReference type="PROSITE" id="PS51198">
    <property type="entry name" value="UVRD_HELICASE_ATP_BIND"/>
    <property type="match status" value="1"/>
</dbReference>
<comment type="caution">
    <text evidence="19">The sequence shown here is derived from an EMBL/GenBank/DDBJ whole genome shotgun (WGS) entry which is preliminary data.</text>
</comment>
<dbReference type="Pfam" id="PF00580">
    <property type="entry name" value="UvrD-helicase"/>
    <property type="match status" value="1"/>
</dbReference>
<dbReference type="InterPro" id="IPR014017">
    <property type="entry name" value="DNA_helicase_UvrD-like_C"/>
</dbReference>
<dbReference type="PANTHER" id="PTHR11070">
    <property type="entry name" value="UVRD / RECB / PCRA DNA HELICASE FAMILY MEMBER"/>
    <property type="match status" value="1"/>
</dbReference>
<dbReference type="SUPFAM" id="SSF52980">
    <property type="entry name" value="Restriction endonuclease-like"/>
    <property type="match status" value="1"/>
</dbReference>
<evidence type="ECO:0000313" key="19">
    <source>
        <dbReference type="EMBL" id="MFD1717737.1"/>
    </source>
</evidence>
<evidence type="ECO:0000256" key="8">
    <source>
        <dbReference type="ARBA" id="ARBA00022840"/>
    </source>
</evidence>
<dbReference type="HAMAP" id="MF_01485">
    <property type="entry name" value="RecB"/>
    <property type="match status" value="1"/>
</dbReference>
<evidence type="ECO:0000256" key="11">
    <source>
        <dbReference type="ARBA" id="ARBA00023204"/>
    </source>
</evidence>
<evidence type="ECO:0000256" key="16">
    <source>
        <dbReference type="PROSITE-ProRule" id="PRU00560"/>
    </source>
</evidence>
<feature type="binding site" evidence="15">
    <location>
        <position position="1036"/>
    </location>
    <ligand>
        <name>Mg(2+)</name>
        <dbReference type="ChEBI" id="CHEBI:18420"/>
    </ligand>
</feature>
<evidence type="ECO:0000256" key="10">
    <source>
        <dbReference type="ARBA" id="ARBA00023125"/>
    </source>
</evidence>
<comment type="subunit">
    <text evidence="15">Heterotrimer of RecB, RecC and RecD. All subunits contribute to DNA-binding. Interacts with RecA.</text>
</comment>
<gene>
    <name evidence="15" type="primary">recB</name>
    <name evidence="19" type="ORF">ACFSE6_07820</name>
</gene>
<evidence type="ECO:0000256" key="9">
    <source>
        <dbReference type="ARBA" id="ARBA00022842"/>
    </source>
</evidence>
<comment type="catalytic activity">
    <reaction evidence="15">
        <text>Exonucleolytic cleavage (in the presence of ATP) in either 5'- to 3'- or 3'- to 5'-direction to yield 5'-phosphooligonucleotides.</text>
        <dbReference type="EC" id="3.1.11.5"/>
    </reaction>
</comment>
<keyword evidence="4 15" id="KW-0227">DNA damage</keyword>
<dbReference type="RefSeq" id="WP_388004620.1">
    <property type="nucleotide sequence ID" value="NZ_JBHUEE010000003.1"/>
</dbReference>
<evidence type="ECO:0000259" key="17">
    <source>
        <dbReference type="PROSITE" id="PS51198"/>
    </source>
</evidence>
<comment type="domain">
    <text evidence="15">The N-terminal DNA-binding domain is a ssDNA-dependent ATPase and has ATP-dependent 3'-5' helicase function. This domain interacts with RecC.</text>
</comment>
<feature type="active site" description="For nuclease activity" evidence="15">
    <location>
        <position position="1036"/>
    </location>
</feature>
<dbReference type="Pfam" id="PF12705">
    <property type="entry name" value="PDDEXK_1"/>
    <property type="match status" value="1"/>
</dbReference>
<evidence type="ECO:0000256" key="3">
    <source>
        <dbReference type="ARBA" id="ARBA00022741"/>
    </source>
</evidence>
<dbReference type="CDD" id="cd22352">
    <property type="entry name" value="RecB_C-like"/>
    <property type="match status" value="1"/>
</dbReference>
<evidence type="ECO:0000256" key="7">
    <source>
        <dbReference type="ARBA" id="ARBA00022839"/>
    </source>
</evidence>
<dbReference type="InterPro" id="IPR000212">
    <property type="entry name" value="DNA_helicase_UvrD/REP"/>
</dbReference>